<name>A0A1Y6ISQ1_9VIBR</name>
<proteinExistence type="predicted"/>
<dbReference type="EMBL" id="FXXI01000001">
    <property type="protein sequence ID" value="SMR99830.1"/>
    <property type="molecule type" value="Genomic_DNA"/>
</dbReference>
<evidence type="ECO:0000313" key="3">
    <source>
        <dbReference type="Proteomes" id="UP000196125"/>
    </source>
</evidence>
<dbReference type="OrthoDB" id="244056at2"/>
<reference evidence="2 3" key="1">
    <citation type="submission" date="2017-05" db="EMBL/GenBank/DDBJ databases">
        <authorList>
            <person name="Song R."/>
            <person name="Chenine A.L."/>
            <person name="Ruprecht R.M."/>
        </authorList>
    </citation>
    <scope>NUCLEOTIDE SEQUENCE [LARGE SCALE GENOMIC DNA]</scope>
    <source>
        <strain evidence="2 3">CECT 7927</strain>
    </source>
</reference>
<dbReference type="AlphaFoldDB" id="A0A1Y6ISQ1"/>
<dbReference type="Proteomes" id="UP001283366">
    <property type="component" value="Unassembled WGS sequence"/>
</dbReference>
<dbReference type="RefSeq" id="WP_143693121.1">
    <property type="nucleotide sequence ID" value="NZ_AP024883.1"/>
</dbReference>
<reference evidence="1 4" key="2">
    <citation type="submission" date="2023-11" db="EMBL/GenBank/DDBJ databases">
        <title>Plant-associative lifestyle of Vibrio porteresiae and its evolutionary dynamics.</title>
        <authorList>
            <person name="Rameshkumar N."/>
            <person name="Kirti K."/>
        </authorList>
    </citation>
    <scope>NUCLEOTIDE SEQUENCE [LARGE SCALE GENOMIC DNA]</scope>
    <source>
        <strain evidence="1 4">MSSRF38</strain>
    </source>
</reference>
<evidence type="ECO:0000313" key="4">
    <source>
        <dbReference type="Proteomes" id="UP001283366"/>
    </source>
</evidence>
<dbReference type="EMBL" id="JAWRCO010000001">
    <property type="protein sequence ID" value="MDW6003380.1"/>
    <property type="molecule type" value="Genomic_DNA"/>
</dbReference>
<keyword evidence="4" id="KW-1185">Reference proteome</keyword>
<gene>
    <name evidence="1" type="ORF">SBX37_11020</name>
    <name evidence="2" type="ORF">VIM7927_01063</name>
</gene>
<dbReference type="Proteomes" id="UP000196125">
    <property type="component" value="Unassembled WGS sequence"/>
</dbReference>
<accession>A0A1Y6ISQ1</accession>
<protein>
    <recommendedName>
        <fullName evidence="5">Peptidase family U32</fullName>
    </recommendedName>
</protein>
<evidence type="ECO:0000313" key="2">
    <source>
        <dbReference type="EMBL" id="SMR99830.1"/>
    </source>
</evidence>
<evidence type="ECO:0008006" key="5">
    <source>
        <dbReference type="Google" id="ProtNLM"/>
    </source>
</evidence>
<organism evidence="2 3">
    <name type="scientific">Vibrio mangrovi</name>
    <dbReference type="NCBI Taxonomy" id="474394"/>
    <lineage>
        <taxon>Bacteria</taxon>
        <taxon>Pseudomonadati</taxon>
        <taxon>Pseudomonadota</taxon>
        <taxon>Gammaproteobacteria</taxon>
        <taxon>Vibrionales</taxon>
        <taxon>Vibrionaceae</taxon>
        <taxon>Vibrio</taxon>
    </lineage>
</organism>
<evidence type="ECO:0000313" key="1">
    <source>
        <dbReference type="EMBL" id="MDW6003380.1"/>
    </source>
</evidence>
<sequence length="304" mass="33875">MFERSKQALISVGLPDTDSRDDNKAKEFSAGGHYGIELSSMNNFSILERALGLSDDYELNVTRFIECRGVMRLPDAEIKDMAQLCQDRKKGLVLSIGPRATNDIGAFSYCENGKRVGYRNRGIDGLKYALEEVFRGIELGITGFLIYDEGLLYVLNQMRKDGSIPKYIQFKYSVHAACCNPASAKLLTENGSDTINLTPTVSIDMIASFRKAVSIPFDVFSDTAKAAGGFIRTYEIPEIIRVAAPVFIKCGPISQPTQNHLPSDVEIVERVKQARNVYEHINRHYPEARLVNPDEPSICIPNCH</sequence>